<keyword evidence="2" id="KW-1185">Reference proteome</keyword>
<name>A0A915L3D4_ROMCU</name>
<evidence type="ECO:0000256" key="1">
    <source>
        <dbReference type="SAM" id="MobiDB-lite"/>
    </source>
</evidence>
<sequence length="113" mass="13082">MIEKNRQLVYVMEENLLNRVNELSIILNNRLRQKEEGLMKTTVADITMYCQQALHNPPSPCDIIWERKLVQRLSAKSVGACKAEKKSSLNEGQSMTSPKERVLRQQRRGLKTK</sequence>
<accession>A0A915L3D4</accession>
<feature type="region of interest" description="Disordered" evidence="1">
    <location>
        <begin position="82"/>
        <end position="113"/>
    </location>
</feature>
<evidence type="ECO:0000313" key="3">
    <source>
        <dbReference type="WBParaSite" id="nRc.2.0.1.t44274-RA"/>
    </source>
</evidence>
<proteinExistence type="predicted"/>
<protein>
    <submittedName>
        <fullName evidence="3">Uncharacterized protein</fullName>
    </submittedName>
</protein>
<evidence type="ECO:0000313" key="2">
    <source>
        <dbReference type="Proteomes" id="UP000887565"/>
    </source>
</evidence>
<dbReference type="AlphaFoldDB" id="A0A915L3D4"/>
<reference evidence="3" key="1">
    <citation type="submission" date="2022-11" db="UniProtKB">
        <authorList>
            <consortium name="WormBaseParasite"/>
        </authorList>
    </citation>
    <scope>IDENTIFICATION</scope>
</reference>
<feature type="compositionally biased region" description="Basic residues" evidence="1">
    <location>
        <begin position="104"/>
        <end position="113"/>
    </location>
</feature>
<dbReference type="Proteomes" id="UP000887565">
    <property type="component" value="Unplaced"/>
</dbReference>
<organism evidence="2 3">
    <name type="scientific">Romanomermis culicivorax</name>
    <name type="common">Nematode worm</name>
    <dbReference type="NCBI Taxonomy" id="13658"/>
    <lineage>
        <taxon>Eukaryota</taxon>
        <taxon>Metazoa</taxon>
        <taxon>Ecdysozoa</taxon>
        <taxon>Nematoda</taxon>
        <taxon>Enoplea</taxon>
        <taxon>Dorylaimia</taxon>
        <taxon>Mermithida</taxon>
        <taxon>Mermithoidea</taxon>
        <taxon>Mermithidae</taxon>
        <taxon>Romanomermis</taxon>
    </lineage>
</organism>
<dbReference type="WBParaSite" id="nRc.2.0.1.t44274-RA">
    <property type="protein sequence ID" value="nRc.2.0.1.t44274-RA"/>
    <property type="gene ID" value="nRc.2.0.1.g44274"/>
</dbReference>